<dbReference type="EMBL" id="JARKIB010000497">
    <property type="protein sequence ID" value="KAJ7703807.1"/>
    <property type="molecule type" value="Genomic_DNA"/>
</dbReference>
<comment type="caution">
    <text evidence="2">The sequence shown here is derived from an EMBL/GenBank/DDBJ whole genome shotgun (WGS) entry which is preliminary data.</text>
</comment>
<dbReference type="AlphaFoldDB" id="A0AAD7GRR8"/>
<feature type="compositionally biased region" description="Pro residues" evidence="1">
    <location>
        <begin position="121"/>
        <end position="132"/>
    </location>
</feature>
<feature type="compositionally biased region" description="Acidic residues" evidence="1">
    <location>
        <begin position="51"/>
        <end position="62"/>
    </location>
</feature>
<evidence type="ECO:0000313" key="3">
    <source>
        <dbReference type="Proteomes" id="UP001215598"/>
    </source>
</evidence>
<proteinExistence type="predicted"/>
<reference evidence="2" key="1">
    <citation type="submission" date="2023-03" db="EMBL/GenBank/DDBJ databases">
        <title>Massive genome expansion in bonnet fungi (Mycena s.s.) driven by repeated elements and novel gene families across ecological guilds.</title>
        <authorList>
            <consortium name="Lawrence Berkeley National Laboratory"/>
            <person name="Harder C.B."/>
            <person name="Miyauchi S."/>
            <person name="Viragh M."/>
            <person name="Kuo A."/>
            <person name="Thoen E."/>
            <person name="Andreopoulos B."/>
            <person name="Lu D."/>
            <person name="Skrede I."/>
            <person name="Drula E."/>
            <person name="Henrissat B."/>
            <person name="Morin E."/>
            <person name="Kohler A."/>
            <person name="Barry K."/>
            <person name="LaButti K."/>
            <person name="Morin E."/>
            <person name="Salamov A."/>
            <person name="Lipzen A."/>
            <person name="Mereny Z."/>
            <person name="Hegedus B."/>
            <person name="Baldrian P."/>
            <person name="Stursova M."/>
            <person name="Weitz H."/>
            <person name="Taylor A."/>
            <person name="Grigoriev I.V."/>
            <person name="Nagy L.G."/>
            <person name="Martin F."/>
            <person name="Kauserud H."/>
        </authorList>
    </citation>
    <scope>NUCLEOTIDE SEQUENCE</scope>
    <source>
        <strain evidence="2">CBHHK182m</strain>
    </source>
</reference>
<sequence>MGLLQVFHLLASAAVLVSVVWPVGRGVWARYLASASPSPPTLLEKTKVEGKEEEEEGSETETDGERSMGSVGSLSEEDGDMDADASEEVQEQAHCEAEACILDDSTPSTHGCAPRSGSTRPLPPLPPPPPPRARPHAHAHILDQDGRRPHSSCAPSPCSARASPRGCGTASTRRRGGLGR</sequence>
<dbReference type="Proteomes" id="UP001215598">
    <property type="component" value="Unassembled WGS sequence"/>
</dbReference>
<name>A0AAD7GRR8_9AGAR</name>
<feature type="compositionally biased region" description="Low complexity" evidence="1">
    <location>
        <begin position="151"/>
        <end position="165"/>
    </location>
</feature>
<gene>
    <name evidence="2" type="ORF">B0H16DRAFT_721252</name>
</gene>
<keyword evidence="3" id="KW-1185">Reference proteome</keyword>
<evidence type="ECO:0000313" key="2">
    <source>
        <dbReference type="EMBL" id="KAJ7703807.1"/>
    </source>
</evidence>
<evidence type="ECO:0000256" key="1">
    <source>
        <dbReference type="SAM" id="MobiDB-lite"/>
    </source>
</evidence>
<protein>
    <submittedName>
        <fullName evidence="2">Uncharacterized protein</fullName>
    </submittedName>
</protein>
<feature type="region of interest" description="Disordered" evidence="1">
    <location>
        <begin position="35"/>
        <end position="180"/>
    </location>
</feature>
<accession>A0AAD7GRR8</accession>
<organism evidence="2 3">
    <name type="scientific">Mycena metata</name>
    <dbReference type="NCBI Taxonomy" id="1033252"/>
    <lineage>
        <taxon>Eukaryota</taxon>
        <taxon>Fungi</taxon>
        <taxon>Dikarya</taxon>
        <taxon>Basidiomycota</taxon>
        <taxon>Agaricomycotina</taxon>
        <taxon>Agaricomycetes</taxon>
        <taxon>Agaricomycetidae</taxon>
        <taxon>Agaricales</taxon>
        <taxon>Marasmiineae</taxon>
        <taxon>Mycenaceae</taxon>
        <taxon>Mycena</taxon>
    </lineage>
</organism>
<feature type="compositionally biased region" description="Acidic residues" evidence="1">
    <location>
        <begin position="75"/>
        <end position="90"/>
    </location>
</feature>